<accession>A0AAV0U723</accession>
<proteinExistence type="predicted"/>
<dbReference type="EMBL" id="CANTFK010000848">
    <property type="protein sequence ID" value="CAI5730986.1"/>
    <property type="molecule type" value="Genomic_DNA"/>
</dbReference>
<name>A0AAV0U723_9STRA</name>
<protein>
    <submittedName>
        <fullName evidence="1">Uncharacterized protein</fullName>
    </submittedName>
</protein>
<dbReference type="AlphaFoldDB" id="A0AAV0U723"/>
<evidence type="ECO:0000313" key="2">
    <source>
        <dbReference type="Proteomes" id="UP001159659"/>
    </source>
</evidence>
<dbReference type="Proteomes" id="UP001159659">
    <property type="component" value="Unassembled WGS sequence"/>
</dbReference>
<reference evidence="1" key="1">
    <citation type="submission" date="2022-12" db="EMBL/GenBank/DDBJ databases">
        <authorList>
            <person name="Webb A."/>
        </authorList>
    </citation>
    <scope>NUCLEOTIDE SEQUENCE</scope>
    <source>
        <strain evidence="1">Pf2</strain>
    </source>
</reference>
<sequence length="101" mass="11695">MPGMGPDYENDAKEMPRWRSVSDDMRFAEMKRKAGAMINDRVPDVTKLFSRELKMNLSNLDVEARITGFMDFNSIVEEYGLVGMLDRETAVEEEGRQRMKL</sequence>
<comment type="caution">
    <text evidence="1">The sequence shown here is derived from an EMBL/GenBank/DDBJ whole genome shotgun (WGS) entry which is preliminary data.</text>
</comment>
<evidence type="ECO:0000313" key="1">
    <source>
        <dbReference type="EMBL" id="CAI5730986.1"/>
    </source>
</evidence>
<gene>
    <name evidence="1" type="ORF">PFR002_LOCUS6443</name>
</gene>
<organism evidence="1 2">
    <name type="scientific">Peronospora farinosa</name>
    <dbReference type="NCBI Taxonomy" id="134698"/>
    <lineage>
        <taxon>Eukaryota</taxon>
        <taxon>Sar</taxon>
        <taxon>Stramenopiles</taxon>
        <taxon>Oomycota</taxon>
        <taxon>Peronosporomycetes</taxon>
        <taxon>Peronosporales</taxon>
        <taxon>Peronosporaceae</taxon>
        <taxon>Peronospora</taxon>
    </lineage>
</organism>